<dbReference type="GO" id="GO:0042918">
    <property type="term" value="P:alkanesulfonate transmembrane transport"/>
    <property type="evidence" value="ECO:0007669"/>
    <property type="project" value="UniProtKB-ARBA"/>
</dbReference>
<feature type="domain" description="ABC transmembrane type-1" evidence="8">
    <location>
        <begin position="72"/>
        <end position="252"/>
    </location>
</feature>
<feature type="transmembrane region" description="Helical" evidence="7">
    <location>
        <begin position="80"/>
        <end position="100"/>
    </location>
</feature>
<evidence type="ECO:0000256" key="7">
    <source>
        <dbReference type="RuleBase" id="RU363032"/>
    </source>
</evidence>
<keyword evidence="3" id="KW-1003">Cell membrane</keyword>
<dbReference type="Gene3D" id="1.10.3720.10">
    <property type="entry name" value="MetI-like"/>
    <property type="match status" value="1"/>
</dbReference>
<dbReference type="AlphaFoldDB" id="A0A1C3NEN3"/>
<dbReference type="InterPro" id="IPR035906">
    <property type="entry name" value="MetI-like_sf"/>
</dbReference>
<evidence type="ECO:0000256" key="4">
    <source>
        <dbReference type="ARBA" id="ARBA00022692"/>
    </source>
</evidence>
<feature type="transmembrane region" description="Helical" evidence="7">
    <location>
        <begin position="22"/>
        <end position="43"/>
    </location>
</feature>
<dbReference type="RefSeq" id="WP_079539896.1">
    <property type="nucleotide sequence ID" value="NZ_FKLO01000033.1"/>
</dbReference>
<dbReference type="PANTHER" id="PTHR30151:SF38">
    <property type="entry name" value="ALIPHATIC SULFONATES TRANSPORT PERMEASE PROTEIN SSUC-RELATED"/>
    <property type="match status" value="1"/>
</dbReference>
<feature type="transmembrane region" description="Helical" evidence="7">
    <location>
        <begin position="138"/>
        <end position="157"/>
    </location>
</feature>
<evidence type="ECO:0000313" key="9">
    <source>
        <dbReference type="EMBL" id="SBV31009.1"/>
    </source>
</evidence>
<feature type="transmembrane region" description="Helical" evidence="7">
    <location>
        <begin position="234"/>
        <end position="255"/>
    </location>
</feature>
<keyword evidence="5 7" id="KW-1133">Transmembrane helix</keyword>
<evidence type="ECO:0000256" key="5">
    <source>
        <dbReference type="ARBA" id="ARBA00022989"/>
    </source>
</evidence>
<dbReference type="Proteomes" id="UP000190837">
    <property type="component" value="Unassembled WGS sequence"/>
</dbReference>
<dbReference type="PANTHER" id="PTHR30151">
    <property type="entry name" value="ALKANE SULFONATE ABC TRANSPORTER-RELATED, MEMBRANE SUBUNIT"/>
    <property type="match status" value="1"/>
</dbReference>
<keyword evidence="4 7" id="KW-0812">Transmembrane</keyword>
<dbReference type="SUPFAM" id="SSF161098">
    <property type="entry name" value="MetI-like"/>
    <property type="match status" value="1"/>
</dbReference>
<dbReference type="EMBL" id="FKLO01000033">
    <property type="protein sequence ID" value="SBV31009.1"/>
    <property type="molecule type" value="Genomic_DNA"/>
</dbReference>
<evidence type="ECO:0000256" key="3">
    <source>
        <dbReference type="ARBA" id="ARBA00022475"/>
    </source>
</evidence>
<evidence type="ECO:0000256" key="1">
    <source>
        <dbReference type="ARBA" id="ARBA00004651"/>
    </source>
</evidence>
<feature type="transmembrane region" description="Helical" evidence="7">
    <location>
        <begin position="107"/>
        <end position="132"/>
    </location>
</feature>
<evidence type="ECO:0000256" key="2">
    <source>
        <dbReference type="ARBA" id="ARBA00022448"/>
    </source>
</evidence>
<dbReference type="FunFam" id="1.10.3720.10:FF:000003">
    <property type="entry name" value="Aliphatic sulfonate ABC transporter permease"/>
    <property type="match status" value="1"/>
</dbReference>
<comment type="subcellular location">
    <subcellularLocation>
        <location evidence="1 7">Cell membrane</location>
        <topology evidence="1 7">Multi-pass membrane protein</topology>
    </subcellularLocation>
</comment>
<dbReference type="PROSITE" id="PS50928">
    <property type="entry name" value="ABC_TM1"/>
    <property type="match status" value="1"/>
</dbReference>
<evidence type="ECO:0000256" key="6">
    <source>
        <dbReference type="ARBA" id="ARBA00023136"/>
    </source>
</evidence>
<dbReference type="GO" id="GO:0005886">
    <property type="term" value="C:plasma membrane"/>
    <property type="evidence" value="ECO:0007669"/>
    <property type="project" value="UniProtKB-SubCell"/>
</dbReference>
<dbReference type="CDD" id="cd06261">
    <property type="entry name" value="TM_PBP2"/>
    <property type="match status" value="1"/>
</dbReference>
<dbReference type="InterPro" id="IPR000515">
    <property type="entry name" value="MetI-like"/>
</dbReference>
<sequence>MSEKRIPVPLRAREFGGAAPRWMGWATFAVLLALWEVAVRAGWISRTFIASPAEIIVQLQNLLLSGELWLHLGASLRRLLIGWGLGSALGIMIGLMIGLSRVARGTLLPLVSALFPVPKIALLPLFLVWFGIDEGSKVATILIGTLFPTVIATYAAVDNVDRNLIRMGQSFGLPPAAIVRKIILPGAMPGIFAGFRISISIAITMLVVAEMMNADRGVGAYIAAAGQLYQMDQLLAGVTLLALLGIVLSWLLGVCERRVLRWRE</sequence>
<keyword evidence="6 7" id="KW-0472">Membrane</keyword>
<reference evidence="10" key="1">
    <citation type="submission" date="2016-04" db="EMBL/GenBank/DDBJ databases">
        <authorList>
            <person name="Tagini F."/>
        </authorList>
    </citation>
    <scope>NUCLEOTIDE SEQUENCE [LARGE SCALE GENOMIC DNA]</scope>
    <source>
        <strain evidence="10">CHUV0807</strain>
    </source>
</reference>
<gene>
    <name evidence="9" type="ORF">CHUV0807_0812</name>
</gene>
<evidence type="ECO:0000259" key="8">
    <source>
        <dbReference type="PROSITE" id="PS50928"/>
    </source>
</evidence>
<comment type="similarity">
    <text evidence="7">Belongs to the binding-protein-dependent transport system permease family.</text>
</comment>
<evidence type="ECO:0000313" key="10">
    <source>
        <dbReference type="Proteomes" id="UP000190837"/>
    </source>
</evidence>
<feature type="transmembrane region" description="Helical" evidence="7">
    <location>
        <begin position="190"/>
        <end position="209"/>
    </location>
</feature>
<dbReference type="Pfam" id="PF00528">
    <property type="entry name" value="BPD_transp_1"/>
    <property type="match status" value="1"/>
</dbReference>
<accession>A0A1C3NEN3</accession>
<proteinExistence type="inferred from homology"/>
<keyword evidence="2 7" id="KW-0813">Transport</keyword>
<name>A0A1C3NEN3_9GAMM</name>
<protein>
    <recommendedName>
        <fullName evidence="8">ABC transmembrane type-1 domain-containing protein</fullName>
    </recommendedName>
</protein>
<organism evidence="9 10">
    <name type="scientific">Cardiobacterium hominis</name>
    <dbReference type="NCBI Taxonomy" id="2718"/>
    <lineage>
        <taxon>Bacteria</taxon>
        <taxon>Pseudomonadati</taxon>
        <taxon>Pseudomonadota</taxon>
        <taxon>Gammaproteobacteria</taxon>
        <taxon>Cardiobacteriales</taxon>
        <taxon>Cardiobacteriaceae</taxon>
        <taxon>Cardiobacterium</taxon>
    </lineage>
</organism>